<keyword evidence="8 12" id="KW-0067">ATP-binding</keyword>
<evidence type="ECO:0000313" key="15">
    <source>
        <dbReference type="EMBL" id="SIN97279.1"/>
    </source>
</evidence>
<proteinExistence type="inferred from homology"/>
<dbReference type="OrthoDB" id="9774907at2"/>
<dbReference type="GO" id="GO:0005829">
    <property type="term" value="C:cytosol"/>
    <property type="evidence" value="ECO:0007669"/>
    <property type="project" value="TreeGrafter"/>
</dbReference>
<sequence length="210" mass="22920">MTAPGRFISLEGGEGTGKSTQARAVGQALESRGLTVHLTREPGGTPGAETIRELLLTGHDEKWNMRTEALLFAAARAEHCDSLIRPALEKGEWVISDRFLDSSRAYQSVSGELTDADILAIHDVGSRGLLPDRTFVLDIPEEVASRRAHARDRGESDRIGGRDSGYHRQVMEKFRQYAADEPGRVRLIEASGLPEDVTASILEDLSDLLG</sequence>
<dbReference type="FunFam" id="3.40.50.300:FF:000225">
    <property type="entry name" value="Thymidylate kinase"/>
    <property type="match status" value="1"/>
</dbReference>
<dbReference type="NCBIfam" id="TIGR00041">
    <property type="entry name" value="DTMP_kinase"/>
    <property type="match status" value="1"/>
</dbReference>
<evidence type="ECO:0000256" key="7">
    <source>
        <dbReference type="ARBA" id="ARBA00022777"/>
    </source>
</evidence>
<dbReference type="HAMAP" id="MF_00165">
    <property type="entry name" value="Thymidylate_kinase"/>
    <property type="match status" value="1"/>
</dbReference>
<feature type="region of interest" description="Disordered" evidence="13">
    <location>
        <begin position="1"/>
        <end position="20"/>
    </location>
</feature>
<evidence type="ECO:0000256" key="4">
    <source>
        <dbReference type="ARBA" id="ARBA00022679"/>
    </source>
</evidence>
<protein>
    <recommendedName>
        <fullName evidence="3 12">Thymidylate kinase</fullName>
        <ecNumber evidence="2 12">2.7.4.9</ecNumber>
    </recommendedName>
    <alternativeName>
        <fullName evidence="9 12">dTMP kinase</fullName>
    </alternativeName>
</protein>
<dbReference type="CDD" id="cd01672">
    <property type="entry name" value="TMPK"/>
    <property type="match status" value="1"/>
</dbReference>
<dbReference type="PANTHER" id="PTHR10344">
    <property type="entry name" value="THYMIDYLATE KINASE"/>
    <property type="match status" value="1"/>
</dbReference>
<keyword evidence="16" id="KW-1185">Reference proteome</keyword>
<feature type="domain" description="Thymidylate kinase-like" evidence="14">
    <location>
        <begin position="10"/>
        <end position="201"/>
    </location>
</feature>
<dbReference type="EC" id="2.7.4.9" evidence="2 12"/>
<evidence type="ECO:0000256" key="10">
    <source>
        <dbReference type="ARBA" id="ARBA00048743"/>
    </source>
</evidence>
<dbReference type="InterPro" id="IPR039430">
    <property type="entry name" value="Thymidylate_kin-like_dom"/>
</dbReference>
<evidence type="ECO:0000256" key="2">
    <source>
        <dbReference type="ARBA" id="ARBA00012980"/>
    </source>
</evidence>
<dbReference type="InterPro" id="IPR027417">
    <property type="entry name" value="P-loop_NTPase"/>
</dbReference>
<keyword evidence="5 12" id="KW-0545">Nucleotide biosynthesis</keyword>
<evidence type="ECO:0000256" key="1">
    <source>
        <dbReference type="ARBA" id="ARBA00009776"/>
    </source>
</evidence>
<keyword evidence="4 12" id="KW-0808">Transferase</keyword>
<dbReference type="GO" id="GO:0006235">
    <property type="term" value="P:dTTP biosynthetic process"/>
    <property type="evidence" value="ECO:0007669"/>
    <property type="project" value="UniProtKB-UniRule"/>
</dbReference>
<dbReference type="PANTHER" id="PTHR10344:SF4">
    <property type="entry name" value="UMP-CMP KINASE 2, MITOCHONDRIAL"/>
    <property type="match status" value="1"/>
</dbReference>
<dbReference type="GO" id="GO:0004798">
    <property type="term" value="F:dTMP kinase activity"/>
    <property type="evidence" value="ECO:0007669"/>
    <property type="project" value="UniProtKB-UniRule"/>
</dbReference>
<name>A0A1N6FPQ7_9SPHN</name>
<evidence type="ECO:0000256" key="11">
    <source>
        <dbReference type="ARBA" id="ARBA00057735"/>
    </source>
</evidence>
<comment type="catalytic activity">
    <reaction evidence="10 12">
        <text>dTMP + ATP = dTDP + ADP</text>
        <dbReference type="Rhea" id="RHEA:13517"/>
        <dbReference type="ChEBI" id="CHEBI:30616"/>
        <dbReference type="ChEBI" id="CHEBI:58369"/>
        <dbReference type="ChEBI" id="CHEBI:63528"/>
        <dbReference type="ChEBI" id="CHEBI:456216"/>
        <dbReference type="EC" id="2.7.4.9"/>
    </reaction>
</comment>
<dbReference type="Proteomes" id="UP000185192">
    <property type="component" value="Unassembled WGS sequence"/>
</dbReference>
<evidence type="ECO:0000256" key="12">
    <source>
        <dbReference type="HAMAP-Rule" id="MF_00165"/>
    </source>
</evidence>
<dbReference type="GO" id="GO:0006233">
    <property type="term" value="P:dTDP biosynthetic process"/>
    <property type="evidence" value="ECO:0007669"/>
    <property type="project" value="InterPro"/>
</dbReference>
<evidence type="ECO:0000256" key="3">
    <source>
        <dbReference type="ARBA" id="ARBA00017144"/>
    </source>
</evidence>
<dbReference type="RefSeq" id="WP_074205513.1">
    <property type="nucleotide sequence ID" value="NZ_FSQW01000002.1"/>
</dbReference>
<dbReference type="SUPFAM" id="SSF52540">
    <property type="entry name" value="P-loop containing nucleoside triphosphate hydrolases"/>
    <property type="match status" value="1"/>
</dbReference>
<keyword evidence="7 12" id="KW-0418">Kinase</keyword>
<reference evidence="16" key="1">
    <citation type="submission" date="2016-11" db="EMBL/GenBank/DDBJ databases">
        <authorList>
            <person name="Varghese N."/>
            <person name="Submissions S."/>
        </authorList>
    </citation>
    <scope>NUCLEOTIDE SEQUENCE [LARGE SCALE GENOMIC DNA]</scope>
    <source>
        <strain evidence="16">DSM 22363</strain>
    </source>
</reference>
<dbReference type="Pfam" id="PF02223">
    <property type="entry name" value="Thymidylate_kin"/>
    <property type="match status" value="1"/>
</dbReference>
<evidence type="ECO:0000256" key="8">
    <source>
        <dbReference type="ARBA" id="ARBA00022840"/>
    </source>
</evidence>
<accession>A0A1N6FPQ7</accession>
<evidence type="ECO:0000256" key="6">
    <source>
        <dbReference type="ARBA" id="ARBA00022741"/>
    </source>
</evidence>
<comment type="function">
    <text evidence="11 12">Phosphorylation of dTMP to form dTDP in both de novo and salvage pathways of dTTP synthesis.</text>
</comment>
<gene>
    <name evidence="12" type="primary">tmk</name>
    <name evidence="15" type="ORF">SAMN02745824_2490</name>
</gene>
<evidence type="ECO:0000256" key="13">
    <source>
        <dbReference type="SAM" id="MobiDB-lite"/>
    </source>
</evidence>
<dbReference type="GO" id="GO:0006227">
    <property type="term" value="P:dUDP biosynthetic process"/>
    <property type="evidence" value="ECO:0007669"/>
    <property type="project" value="TreeGrafter"/>
</dbReference>
<dbReference type="STRING" id="1123272.SAMN02745824_2490"/>
<keyword evidence="6 12" id="KW-0547">Nucleotide-binding</keyword>
<evidence type="ECO:0000313" key="16">
    <source>
        <dbReference type="Proteomes" id="UP000185192"/>
    </source>
</evidence>
<organism evidence="15 16">
    <name type="scientific">Parasphingorhabdus marina DSM 22363</name>
    <dbReference type="NCBI Taxonomy" id="1123272"/>
    <lineage>
        <taxon>Bacteria</taxon>
        <taxon>Pseudomonadati</taxon>
        <taxon>Pseudomonadota</taxon>
        <taxon>Alphaproteobacteria</taxon>
        <taxon>Sphingomonadales</taxon>
        <taxon>Sphingomonadaceae</taxon>
        <taxon>Parasphingorhabdus</taxon>
    </lineage>
</organism>
<dbReference type="AlphaFoldDB" id="A0A1N6FPQ7"/>
<dbReference type="EMBL" id="FSQW01000002">
    <property type="protein sequence ID" value="SIN97279.1"/>
    <property type="molecule type" value="Genomic_DNA"/>
</dbReference>
<dbReference type="Gene3D" id="3.40.50.300">
    <property type="entry name" value="P-loop containing nucleotide triphosphate hydrolases"/>
    <property type="match status" value="1"/>
</dbReference>
<evidence type="ECO:0000256" key="9">
    <source>
        <dbReference type="ARBA" id="ARBA00029962"/>
    </source>
</evidence>
<feature type="binding site" evidence="12">
    <location>
        <begin position="12"/>
        <end position="19"/>
    </location>
    <ligand>
        <name>ATP</name>
        <dbReference type="ChEBI" id="CHEBI:30616"/>
    </ligand>
</feature>
<dbReference type="InterPro" id="IPR018095">
    <property type="entry name" value="Thymidylate_kin_CS"/>
</dbReference>
<dbReference type="GO" id="GO:0005524">
    <property type="term" value="F:ATP binding"/>
    <property type="evidence" value="ECO:0007669"/>
    <property type="project" value="UniProtKB-UniRule"/>
</dbReference>
<dbReference type="PROSITE" id="PS01331">
    <property type="entry name" value="THYMIDYLATE_KINASE"/>
    <property type="match status" value="1"/>
</dbReference>
<evidence type="ECO:0000259" key="14">
    <source>
        <dbReference type="Pfam" id="PF02223"/>
    </source>
</evidence>
<evidence type="ECO:0000256" key="5">
    <source>
        <dbReference type="ARBA" id="ARBA00022727"/>
    </source>
</evidence>
<comment type="similarity">
    <text evidence="1 12">Belongs to the thymidylate kinase family.</text>
</comment>
<dbReference type="InterPro" id="IPR018094">
    <property type="entry name" value="Thymidylate_kinase"/>
</dbReference>